<dbReference type="InterPro" id="IPR050503">
    <property type="entry name" value="cAMP-dep_PK_reg_su-like"/>
</dbReference>
<organism evidence="13 14">
    <name type="scientific">Podospora appendiculata</name>
    <dbReference type="NCBI Taxonomy" id="314037"/>
    <lineage>
        <taxon>Eukaryota</taxon>
        <taxon>Fungi</taxon>
        <taxon>Dikarya</taxon>
        <taxon>Ascomycota</taxon>
        <taxon>Pezizomycotina</taxon>
        <taxon>Sordariomycetes</taxon>
        <taxon>Sordariomycetidae</taxon>
        <taxon>Sordariales</taxon>
        <taxon>Podosporaceae</taxon>
        <taxon>Podospora</taxon>
    </lineage>
</organism>
<dbReference type="GO" id="GO:0030552">
    <property type="term" value="F:cAMP binding"/>
    <property type="evidence" value="ECO:0007669"/>
    <property type="project" value="UniProtKB-KW"/>
</dbReference>
<evidence type="ECO:0000256" key="5">
    <source>
        <dbReference type="ARBA" id="ARBA00022737"/>
    </source>
</evidence>
<evidence type="ECO:0000313" key="14">
    <source>
        <dbReference type="Proteomes" id="UP001270362"/>
    </source>
</evidence>
<evidence type="ECO:0000259" key="12">
    <source>
        <dbReference type="PROSITE" id="PS50042"/>
    </source>
</evidence>
<protein>
    <recommendedName>
        <fullName evidence="2 9">cAMP-dependent protein kinase regulatory subunit</fullName>
    </recommendedName>
</protein>
<sequence>MSSAGYTSPFGANSNPFGGANPGPMHRLVEEDENDTVTSPTTPSFSATGNVFGGSFGADSTSEGSFLGGLRSPPNPESYPAQYNFARRTSVSAESLKPVADTYDNWTPPTHPKTQEQLERLKNAISGNFLFSHLDDEQSAQILGALVEKPIPTKGIKVITQGDAGDFFYVVEKGSFDVYVNPSGALQPGPDGMGQNVGRIEAGGSFGELALMYNAPRAATVISAEPQCTLWALDRLTFRRILMESTFARRRMYESFLEEVPLLSTLTPYERSKIADALESQKFPAGHTIIREGEKGLSFFLLEAGEAVAYRSGNPTPVKHYKKGDFFGELALLNDAPRAASVVSATEVKVATLGKSAFQRLLGPVEGIMRRTKYVGVKSGVEEMDPLHIP</sequence>
<dbReference type="AlphaFoldDB" id="A0AAE0X685"/>
<feature type="domain" description="Cyclic nucleotide-binding" evidence="12">
    <location>
        <begin position="130"/>
        <end position="259"/>
    </location>
</feature>
<dbReference type="FunFam" id="2.60.120.10:FF:000039">
    <property type="entry name" value="cAMP-dependent protein kinase regulatory subunit"/>
    <property type="match status" value="1"/>
</dbReference>
<dbReference type="SMART" id="SM00100">
    <property type="entry name" value="cNMP"/>
    <property type="match status" value="2"/>
</dbReference>
<evidence type="ECO:0000256" key="2">
    <source>
        <dbReference type="ARBA" id="ARBA00020355"/>
    </source>
</evidence>
<dbReference type="InterPro" id="IPR014710">
    <property type="entry name" value="RmlC-like_jellyroll"/>
</dbReference>
<comment type="subunit">
    <text evidence="8 9">Tetramer, composed of 2 regulatory (R) and 2 catalytic (C) subunits. In the presence of cAMP it dissociates into 2 active monomeric C subunits and an R dimer.</text>
</comment>
<keyword evidence="3" id="KW-0597">Phosphoprotein</keyword>
<dbReference type="InterPro" id="IPR018488">
    <property type="entry name" value="cNMP-bd_CS"/>
</dbReference>
<keyword evidence="14" id="KW-1185">Reference proteome</keyword>
<dbReference type="GO" id="GO:0004862">
    <property type="term" value="F:cAMP-dependent protein kinase inhibitor activity"/>
    <property type="evidence" value="ECO:0007669"/>
    <property type="project" value="TreeGrafter"/>
</dbReference>
<comment type="caution">
    <text evidence="13">The sequence shown here is derived from an EMBL/GenBank/DDBJ whole genome shotgun (WGS) entry which is preliminary data.</text>
</comment>
<dbReference type="InterPro" id="IPR012198">
    <property type="entry name" value="cAMP_dep_PK_reg_su"/>
</dbReference>
<dbReference type="GO" id="GO:0005829">
    <property type="term" value="C:cytosol"/>
    <property type="evidence" value="ECO:0007669"/>
    <property type="project" value="TreeGrafter"/>
</dbReference>
<keyword evidence="5" id="KW-0677">Repeat</keyword>
<name>A0AAE0X685_9PEZI</name>
<feature type="region of interest" description="Disordered" evidence="11">
    <location>
        <begin position="1"/>
        <end position="58"/>
    </location>
</feature>
<keyword evidence="4 9" id="KW-0116">cAMP-binding</keyword>
<reference evidence="13" key="1">
    <citation type="journal article" date="2023" name="Mol. Phylogenet. Evol.">
        <title>Genome-scale phylogeny and comparative genomics of the fungal order Sordariales.</title>
        <authorList>
            <person name="Hensen N."/>
            <person name="Bonometti L."/>
            <person name="Westerberg I."/>
            <person name="Brannstrom I.O."/>
            <person name="Guillou S."/>
            <person name="Cros-Aarteil S."/>
            <person name="Calhoun S."/>
            <person name="Haridas S."/>
            <person name="Kuo A."/>
            <person name="Mondo S."/>
            <person name="Pangilinan J."/>
            <person name="Riley R."/>
            <person name="LaButti K."/>
            <person name="Andreopoulos B."/>
            <person name="Lipzen A."/>
            <person name="Chen C."/>
            <person name="Yan M."/>
            <person name="Daum C."/>
            <person name="Ng V."/>
            <person name="Clum A."/>
            <person name="Steindorff A."/>
            <person name="Ohm R.A."/>
            <person name="Martin F."/>
            <person name="Silar P."/>
            <person name="Natvig D.O."/>
            <person name="Lalanne C."/>
            <person name="Gautier V."/>
            <person name="Ament-Velasquez S.L."/>
            <person name="Kruys A."/>
            <person name="Hutchinson M.I."/>
            <person name="Powell A.J."/>
            <person name="Barry K."/>
            <person name="Miller A.N."/>
            <person name="Grigoriev I.V."/>
            <person name="Debuchy R."/>
            <person name="Gladieux P."/>
            <person name="Hiltunen Thoren M."/>
            <person name="Johannesson H."/>
        </authorList>
    </citation>
    <scope>NUCLEOTIDE SEQUENCE</scope>
    <source>
        <strain evidence="13">CBS 314.62</strain>
    </source>
</reference>
<evidence type="ECO:0000313" key="13">
    <source>
        <dbReference type="EMBL" id="KAK3685737.1"/>
    </source>
</evidence>
<evidence type="ECO:0000256" key="8">
    <source>
        <dbReference type="ARBA" id="ARBA00025979"/>
    </source>
</evidence>
<evidence type="ECO:0000256" key="4">
    <source>
        <dbReference type="ARBA" id="ARBA00022566"/>
    </source>
</evidence>
<feature type="binding site" evidence="10">
    <location>
        <position position="329"/>
    </location>
    <ligand>
        <name>3',5'-cyclic AMP</name>
        <dbReference type="ChEBI" id="CHEBI:58165"/>
        <label>2</label>
    </ligand>
</feature>
<evidence type="ECO:0000256" key="11">
    <source>
        <dbReference type="SAM" id="MobiDB-lite"/>
    </source>
</evidence>
<dbReference type="FunFam" id="2.60.120.10:FF:000006">
    <property type="entry name" value="cAMP-dependent protein kinase type I-alpha regulatory subunit"/>
    <property type="match status" value="1"/>
</dbReference>
<feature type="compositionally biased region" description="Polar residues" evidence="11">
    <location>
        <begin position="1"/>
        <end position="16"/>
    </location>
</feature>
<dbReference type="GO" id="GO:0005952">
    <property type="term" value="C:cAMP-dependent protein kinase complex"/>
    <property type="evidence" value="ECO:0007669"/>
    <property type="project" value="InterPro"/>
</dbReference>
<feature type="binding site" evidence="10">
    <location>
        <position position="338"/>
    </location>
    <ligand>
        <name>3',5'-cyclic AMP</name>
        <dbReference type="ChEBI" id="CHEBI:58165"/>
        <label>2</label>
    </ligand>
</feature>
<dbReference type="CDD" id="cd00038">
    <property type="entry name" value="CAP_ED"/>
    <property type="match status" value="2"/>
</dbReference>
<dbReference type="PRINTS" id="PR00103">
    <property type="entry name" value="CAMPKINASE"/>
</dbReference>
<keyword evidence="6 9" id="KW-0547">Nucleotide-binding</keyword>
<comment type="similarity">
    <text evidence="1 9">Belongs to the cAMP-dependent kinase regulatory chain family.</text>
</comment>
<dbReference type="PROSITE" id="PS50042">
    <property type="entry name" value="CNMP_BINDING_3"/>
    <property type="match status" value="2"/>
</dbReference>
<dbReference type="InterPro" id="IPR018490">
    <property type="entry name" value="cNMP-bd_dom_sf"/>
</dbReference>
<evidence type="ECO:0000256" key="6">
    <source>
        <dbReference type="ARBA" id="ARBA00022741"/>
    </source>
</evidence>
<feature type="binding site" evidence="10">
    <location>
        <position position="208"/>
    </location>
    <ligand>
        <name>3',5'-cyclic AMP</name>
        <dbReference type="ChEBI" id="CHEBI:58165"/>
        <label>1</label>
    </ligand>
</feature>
<evidence type="ECO:0000256" key="1">
    <source>
        <dbReference type="ARBA" id="ARBA00005753"/>
    </source>
</evidence>
<dbReference type="InterPro" id="IPR000595">
    <property type="entry name" value="cNMP-bd_dom"/>
</dbReference>
<dbReference type="PIRSF" id="PIRSF000548">
    <property type="entry name" value="PK_regulatory"/>
    <property type="match status" value="1"/>
</dbReference>
<proteinExistence type="inferred from homology"/>
<dbReference type="GO" id="GO:0033554">
    <property type="term" value="P:cellular response to stress"/>
    <property type="evidence" value="ECO:0007669"/>
    <property type="project" value="UniProtKB-ARBA"/>
</dbReference>
<dbReference type="Gene3D" id="2.60.120.10">
    <property type="entry name" value="Jelly Rolls"/>
    <property type="match status" value="2"/>
</dbReference>
<dbReference type="PANTHER" id="PTHR11635">
    <property type="entry name" value="CAMP-DEPENDENT PROTEIN KINASE REGULATORY CHAIN"/>
    <property type="match status" value="1"/>
</dbReference>
<dbReference type="SUPFAM" id="SSF51206">
    <property type="entry name" value="cAMP-binding domain-like"/>
    <property type="match status" value="2"/>
</dbReference>
<feature type="binding site" evidence="10">
    <location>
        <position position="217"/>
    </location>
    <ligand>
        <name>3',5'-cyclic AMP</name>
        <dbReference type="ChEBI" id="CHEBI:58165"/>
        <label>1</label>
    </ligand>
</feature>
<dbReference type="Proteomes" id="UP001270362">
    <property type="component" value="Unassembled WGS sequence"/>
</dbReference>
<feature type="domain" description="Cyclic nucleotide-binding" evidence="12">
    <location>
        <begin position="262"/>
        <end position="371"/>
    </location>
</feature>
<evidence type="ECO:0000256" key="7">
    <source>
        <dbReference type="ARBA" id="ARBA00023149"/>
    </source>
</evidence>
<dbReference type="GO" id="GO:0005634">
    <property type="term" value="C:nucleus"/>
    <property type="evidence" value="ECO:0007669"/>
    <property type="project" value="TreeGrafter"/>
</dbReference>
<dbReference type="GO" id="GO:0034236">
    <property type="term" value="F:protein kinase A catalytic subunit binding"/>
    <property type="evidence" value="ECO:0007669"/>
    <property type="project" value="TreeGrafter"/>
</dbReference>
<evidence type="ECO:0000256" key="3">
    <source>
        <dbReference type="ARBA" id="ARBA00022553"/>
    </source>
</evidence>
<keyword evidence="7 9" id="KW-0114">cAMP</keyword>
<reference evidence="13" key="2">
    <citation type="submission" date="2023-06" db="EMBL/GenBank/DDBJ databases">
        <authorList>
            <consortium name="Lawrence Berkeley National Laboratory"/>
            <person name="Haridas S."/>
            <person name="Hensen N."/>
            <person name="Bonometti L."/>
            <person name="Westerberg I."/>
            <person name="Brannstrom I.O."/>
            <person name="Guillou S."/>
            <person name="Cros-Aarteil S."/>
            <person name="Calhoun S."/>
            <person name="Kuo A."/>
            <person name="Mondo S."/>
            <person name="Pangilinan J."/>
            <person name="Riley R."/>
            <person name="Labutti K."/>
            <person name="Andreopoulos B."/>
            <person name="Lipzen A."/>
            <person name="Chen C."/>
            <person name="Yanf M."/>
            <person name="Daum C."/>
            <person name="Ng V."/>
            <person name="Clum A."/>
            <person name="Steindorff A."/>
            <person name="Ohm R."/>
            <person name="Martin F."/>
            <person name="Silar P."/>
            <person name="Natvig D."/>
            <person name="Lalanne C."/>
            <person name="Gautier V."/>
            <person name="Ament-Velasquez S.L."/>
            <person name="Kruys A."/>
            <person name="Hutchinson M.I."/>
            <person name="Powell A.J."/>
            <person name="Barry K."/>
            <person name="Miller A.N."/>
            <person name="Grigoriev I.V."/>
            <person name="Debuchy R."/>
            <person name="Gladieux P."/>
            <person name="Thoren M.H."/>
            <person name="Johannesson H."/>
        </authorList>
    </citation>
    <scope>NUCLEOTIDE SEQUENCE</scope>
    <source>
        <strain evidence="13">CBS 314.62</strain>
    </source>
</reference>
<dbReference type="EMBL" id="JAULSO010000003">
    <property type="protein sequence ID" value="KAK3685737.1"/>
    <property type="molecule type" value="Genomic_DNA"/>
</dbReference>
<evidence type="ECO:0000256" key="9">
    <source>
        <dbReference type="PIRNR" id="PIRNR000548"/>
    </source>
</evidence>
<feature type="compositionally biased region" description="Polar residues" evidence="11">
    <location>
        <begin position="36"/>
        <end position="49"/>
    </location>
</feature>
<dbReference type="PANTHER" id="PTHR11635:SF152">
    <property type="entry name" value="CAMP-DEPENDENT PROTEIN KINASE TYPE I REGULATORY SUBUNIT-RELATED"/>
    <property type="match status" value="1"/>
</dbReference>
<dbReference type="PROSITE" id="PS00889">
    <property type="entry name" value="CNMP_BINDING_2"/>
    <property type="match status" value="2"/>
</dbReference>
<accession>A0AAE0X685</accession>
<gene>
    <name evidence="13" type="ORF">B0T22DRAFT_500520</name>
</gene>
<evidence type="ECO:0000256" key="10">
    <source>
        <dbReference type="PIRSR" id="PIRSR000548-1"/>
    </source>
</evidence>
<dbReference type="PROSITE" id="PS00888">
    <property type="entry name" value="CNMP_BINDING_1"/>
    <property type="match status" value="1"/>
</dbReference>
<dbReference type="Pfam" id="PF00027">
    <property type="entry name" value="cNMP_binding"/>
    <property type="match status" value="2"/>
</dbReference>